<feature type="domain" description="Four-carbon acid sugar kinase nucleotide binding" evidence="14">
    <location>
        <begin position="248"/>
        <end position="404"/>
    </location>
</feature>
<dbReference type="NCBIfam" id="NF043035">
    <property type="entry name" value="OxoTetrKin"/>
    <property type="match status" value="1"/>
</dbReference>
<keyword evidence="6" id="KW-0119">Carbohydrate metabolism</keyword>
<gene>
    <name evidence="15" type="primary">otnK</name>
    <name evidence="15" type="ORF">WMO29_08255</name>
</gene>
<dbReference type="Gene3D" id="3.40.980.20">
    <property type="entry name" value="Four-carbon acid sugar kinase, nucleotide binding domain"/>
    <property type="match status" value="1"/>
</dbReference>
<evidence type="ECO:0000259" key="13">
    <source>
        <dbReference type="Pfam" id="PF07005"/>
    </source>
</evidence>
<evidence type="ECO:0000256" key="12">
    <source>
        <dbReference type="ARBA" id="ARBA00041377"/>
    </source>
</evidence>
<evidence type="ECO:0000256" key="6">
    <source>
        <dbReference type="ARBA" id="ARBA00023277"/>
    </source>
</evidence>
<dbReference type="InterPro" id="IPR037051">
    <property type="entry name" value="4-carb_acid_sugar_kinase_N_sf"/>
</dbReference>
<dbReference type="Gene3D" id="3.40.50.10840">
    <property type="entry name" value="Putative sugar-binding, N-terminal domain"/>
    <property type="match status" value="1"/>
</dbReference>
<proteinExistence type="inferred from homology"/>
<keyword evidence="4 15" id="KW-0418">Kinase</keyword>
<comment type="function">
    <text evidence="9">Catalyzes the ATP-dependent phosphorylation of 3-oxo-tetronate to 3-oxo-tetronate 4-phosphate.</text>
</comment>
<dbReference type="EC" id="2.7.1.217" evidence="10"/>
<evidence type="ECO:0000256" key="9">
    <source>
        <dbReference type="ARBA" id="ARBA00037335"/>
    </source>
</evidence>
<dbReference type="Pfam" id="PF07005">
    <property type="entry name" value="SBD_N"/>
    <property type="match status" value="1"/>
</dbReference>
<dbReference type="InterPro" id="IPR010737">
    <property type="entry name" value="4-carb_acid_sugar_kinase_N"/>
</dbReference>
<dbReference type="RefSeq" id="WP_349164452.1">
    <property type="nucleotide sequence ID" value="NZ_JBBMFE010000006.1"/>
</dbReference>
<dbReference type="GO" id="GO:0016301">
    <property type="term" value="F:kinase activity"/>
    <property type="evidence" value="ECO:0007669"/>
    <property type="project" value="UniProtKB-KW"/>
</dbReference>
<evidence type="ECO:0000256" key="2">
    <source>
        <dbReference type="ARBA" id="ARBA00022679"/>
    </source>
</evidence>
<evidence type="ECO:0000259" key="14">
    <source>
        <dbReference type="Pfam" id="PF17042"/>
    </source>
</evidence>
<evidence type="ECO:0000313" key="16">
    <source>
        <dbReference type="Proteomes" id="UP001438008"/>
    </source>
</evidence>
<accession>A0ABV1FHD9</accession>
<protein>
    <recommendedName>
        <fullName evidence="11">3-oxo-tetronate kinase</fullName>
        <ecNumber evidence="10">2.7.1.217</ecNumber>
    </recommendedName>
    <alternativeName>
        <fullName evidence="12">3-dehydrotetronate 4-kinase</fullName>
    </alternativeName>
</protein>
<dbReference type="Proteomes" id="UP001438008">
    <property type="component" value="Unassembled WGS sequence"/>
</dbReference>
<keyword evidence="5" id="KW-0067">ATP-binding</keyword>
<evidence type="ECO:0000256" key="4">
    <source>
        <dbReference type="ARBA" id="ARBA00022777"/>
    </source>
</evidence>
<evidence type="ECO:0000313" key="15">
    <source>
        <dbReference type="EMBL" id="MEQ2472482.1"/>
    </source>
</evidence>
<evidence type="ECO:0000256" key="10">
    <source>
        <dbReference type="ARBA" id="ARBA00039095"/>
    </source>
</evidence>
<evidence type="ECO:0000256" key="5">
    <source>
        <dbReference type="ARBA" id="ARBA00022840"/>
    </source>
</evidence>
<sequence>MMGNIKLGVIADDFTGASDAASFLVKAGYRVILLTDVRGVQPLDCDCVVVAQKIRSVPPKEAIRQVQAALGLFRALGVEKVYYKYCSTFDSTPKGNIGIIGDYLMEALDVPYTLLCPSLPVNGRTVKDGRLYVNGQPLDESPMRNHPLNPMWDSYIPNLMKEQSGYPCYVLDRETLKQPSKGVNEAQKTGKFYLVPDYETEEDGRAILAAFPDLRLYTGGSGLLEYFGGAGGRGETVYKSEGDSEKAVILCGSCSEMSGRQIRSYIEKGHPFVRIDSEKLLAGEVNAEQIFETVLQNLPETTVVYSDGVEKNMSGVARDETFTKLSTLFEKLLADLSEKTLQAGFGKIVVAGGETSGAVTLRLNYHAYHIGRVIAPGVPMLIPVENPKLQLALKSGNFGDEEFFTKSLSEEK</sequence>
<comment type="catalytic activity">
    <reaction evidence="8">
        <text>3-dehydro-D-erythronate + ATP = 3-dehydro-4-O-phospho-D-erythronate + ADP + H(+)</text>
        <dbReference type="Rhea" id="RHEA:52556"/>
        <dbReference type="ChEBI" id="CHEBI:15378"/>
        <dbReference type="ChEBI" id="CHEBI:30616"/>
        <dbReference type="ChEBI" id="CHEBI:57958"/>
        <dbReference type="ChEBI" id="CHEBI:136593"/>
        <dbReference type="ChEBI" id="CHEBI:456216"/>
        <dbReference type="EC" id="2.7.1.217"/>
    </reaction>
</comment>
<evidence type="ECO:0000256" key="3">
    <source>
        <dbReference type="ARBA" id="ARBA00022741"/>
    </source>
</evidence>
<comment type="catalytic activity">
    <reaction evidence="7">
        <text>3-dehydro-L-erythronate + ATP = 3-dehydro-4-O-phospho-L-erythronate + ADP + H(+)</text>
        <dbReference type="Rhea" id="RHEA:52552"/>
        <dbReference type="ChEBI" id="CHEBI:15378"/>
        <dbReference type="ChEBI" id="CHEBI:30616"/>
        <dbReference type="ChEBI" id="CHEBI:136592"/>
        <dbReference type="ChEBI" id="CHEBI:136670"/>
        <dbReference type="ChEBI" id="CHEBI:456216"/>
        <dbReference type="EC" id="2.7.1.217"/>
    </reaction>
</comment>
<comment type="caution">
    <text evidence="15">The sequence shown here is derived from an EMBL/GenBank/DDBJ whole genome shotgun (WGS) entry which is preliminary data.</text>
</comment>
<evidence type="ECO:0000256" key="8">
    <source>
        <dbReference type="ARBA" id="ARBA00036346"/>
    </source>
</evidence>
<keyword evidence="3" id="KW-0547">Nucleotide-binding</keyword>
<dbReference type="SUPFAM" id="SSF142764">
    <property type="entry name" value="YgbK-like"/>
    <property type="match status" value="1"/>
</dbReference>
<dbReference type="InterPro" id="IPR050007">
    <property type="entry name" value="OtnK"/>
</dbReference>
<comment type="similarity">
    <text evidence="1">Belongs to the four-carbon acid sugar kinase family.</text>
</comment>
<feature type="domain" description="Four-carbon acid sugar kinase N-terminal" evidence="13">
    <location>
        <begin position="7"/>
        <end position="225"/>
    </location>
</feature>
<keyword evidence="2 15" id="KW-0808">Transferase</keyword>
<name>A0ABV1FHD9_9FIRM</name>
<evidence type="ECO:0000256" key="11">
    <source>
        <dbReference type="ARBA" id="ARBA00039461"/>
    </source>
</evidence>
<reference evidence="15 16" key="1">
    <citation type="submission" date="2024-03" db="EMBL/GenBank/DDBJ databases">
        <title>Human intestinal bacterial collection.</title>
        <authorList>
            <person name="Pauvert C."/>
            <person name="Hitch T.C.A."/>
            <person name="Clavel T."/>
        </authorList>
    </citation>
    <scope>NUCLEOTIDE SEQUENCE [LARGE SCALE GENOMIC DNA]</scope>
    <source>
        <strain evidence="15 16">CLA-AA-H132</strain>
    </source>
</reference>
<keyword evidence="16" id="KW-1185">Reference proteome</keyword>
<dbReference type="EMBL" id="JBBMFE010000006">
    <property type="protein sequence ID" value="MEQ2472482.1"/>
    <property type="molecule type" value="Genomic_DNA"/>
</dbReference>
<dbReference type="Pfam" id="PF17042">
    <property type="entry name" value="NBD_C"/>
    <property type="match status" value="1"/>
</dbReference>
<evidence type="ECO:0000256" key="1">
    <source>
        <dbReference type="ARBA" id="ARBA00005715"/>
    </source>
</evidence>
<dbReference type="InterPro" id="IPR042213">
    <property type="entry name" value="NBD_C_sf"/>
</dbReference>
<organism evidence="15 16">
    <name type="scientific">Laedolimicola intestinihominis</name>
    <dbReference type="NCBI Taxonomy" id="3133166"/>
    <lineage>
        <taxon>Bacteria</taxon>
        <taxon>Bacillati</taxon>
        <taxon>Bacillota</taxon>
        <taxon>Clostridia</taxon>
        <taxon>Lachnospirales</taxon>
        <taxon>Lachnospiraceae</taxon>
        <taxon>Laedolimicola</taxon>
    </lineage>
</organism>
<dbReference type="InterPro" id="IPR031475">
    <property type="entry name" value="NBD_C"/>
</dbReference>
<evidence type="ECO:0000256" key="7">
    <source>
        <dbReference type="ARBA" id="ARBA00035898"/>
    </source>
</evidence>